<dbReference type="Proteomes" id="UP001157006">
    <property type="component" value="Chromosome 1S"/>
</dbReference>
<evidence type="ECO:0000313" key="2">
    <source>
        <dbReference type="Proteomes" id="UP001157006"/>
    </source>
</evidence>
<keyword evidence="2" id="KW-1185">Reference proteome</keyword>
<gene>
    <name evidence="1" type="ORF">VFH_I115520</name>
</gene>
<accession>A0AAV0Z9Z9</accession>
<reference evidence="1 2" key="1">
    <citation type="submission" date="2023-01" db="EMBL/GenBank/DDBJ databases">
        <authorList>
            <person name="Kreplak J."/>
        </authorList>
    </citation>
    <scope>NUCLEOTIDE SEQUENCE [LARGE SCALE GENOMIC DNA]</scope>
</reference>
<sequence>MEEACTKVGHSFDLLISHVKVDKDNMESVRNLITWKKNMTTTDVLQTPPIKPTLTQVEETTEKLHIYIDDFLPTLSQLDHLEEDQS</sequence>
<organism evidence="1 2">
    <name type="scientific">Vicia faba</name>
    <name type="common">Broad bean</name>
    <name type="synonym">Faba vulgaris</name>
    <dbReference type="NCBI Taxonomy" id="3906"/>
    <lineage>
        <taxon>Eukaryota</taxon>
        <taxon>Viridiplantae</taxon>
        <taxon>Streptophyta</taxon>
        <taxon>Embryophyta</taxon>
        <taxon>Tracheophyta</taxon>
        <taxon>Spermatophyta</taxon>
        <taxon>Magnoliopsida</taxon>
        <taxon>eudicotyledons</taxon>
        <taxon>Gunneridae</taxon>
        <taxon>Pentapetalae</taxon>
        <taxon>rosids</taxon>
        <taxon>fabids</taxon>
        <taxon>Fabales</taxon>
        <taxon>Fabaceae</taxon>
        <taxon>Papilionoideae</taxon>
        <taxon>50 kb inversion clade</taxon>
        <taxon>NPAAA clade</taxon>
        <taxon>Hologalegina</taxon>
        <taxon>IRL clade</taxon>
        <taxon>Fabeae</taxon>
        <taxon>Vicia</taxon>
    </lineage>
</organism>
<proteinExistence type="predicted"/>
<name>A0AAV0Z9Z9_VICFA</name>
<evidence type="ECO:0000313" key="1">
    <source>
        <dbReference type="EMBL" id="CAI8593923.1"/>
    </source>
</evidence>
<dbReference type="AlphaFoldDB" id="A0AAV0Z9Z9"/>
<protein>
    <submittedName>
        <fullName evidence="1">Uncharacterized protein</fullName>
    </submittedName>
</protein>
<dbReference type="EMBL" id="OX451735">
    <property type="protein sequence ID" value="CAI8593923.1"/>
    <property type="molecule type" value="Genomic_DNA"/>
</dbReference>